<evidence type="ECO:0000256" key="7">
    <source>
        <dbReference type="ARBA" id="ARBA00007490"/>
    </source>
</evidence>
<dbReference type="PANTHER" id="PTHR34848">
    <property type="match status" value="1"/>
</dbReference>
<evidence type="ECO:0000256" key="10">
    <source>
        <dbReference type="ARBA" id="ARBA00022573"/>
    </source>
</evidence>
<comment type="similarity">
    <text evidence="7">Belongs to the CobU/CobP family.</text>
</comment>
<evidence type="ECO:0000256" key="17">
    <source>
        <dbReference type="ARBA" id="ARBA00030571"/>
    </source>
</evidence>
<dbReference type="SUPFAM" id="SSF52540">
    <property type="entry name" value="P-loop containing nucleoside triphosphate hydrolases"/>
    <property type="match status" value="1"/>
</dbReference>
<evidence type="ECO:0000256" key="1">
    <source>
        <dbReference type="ARBA" id="ARBA00000312"/>
    </source>
</evidence>
<evidence type="ECO:0000256" key="13">
    <source>
        <dbReference type="ARBA" id="ARBA00022777"/>
    </source>
</evidence>
<keyword evidence="13" id="KW-0418">Kinase</keyword>
<evidence type="ECO:0000256" key="8">
    <source>
        <dbReference type="ARBA" id="ARBA00012016"/>
    </source>
</evidence>
<dbReference type="Gene3D" id="3.40.50.300">
    <property type="entry name" value="P-loop containing nucleotide triphosphate hydrolases"/>
    <property type="match status" value="1"/>
</dbReference>
<dbReference type="CDD" id="cd00544">
    <property type="entry name" value="CobU"/>
    <property type="match status" value="1"/>
</dbReference>
<evidence type="ECO:0000256" key="6">
    <source>
        <dbReference type="ARBA" id="ARBA00005159"/>
    </source>
</evidence>
<dbReference type="EC" id="2.7.1.156" evidence="8"/>
<evidence type="ECO:0000256" key="14">
    <source>
        <dbReference type="ARBA" id="ARBA00022840"/>
    </source>
</evidence>
<evidence type="ECO:0000256" key="2">
    <source>
        <dbReference type="ARBA" id="ARBA00000711"/>
    </source>
</evidence>
<dbReference type="PANTHER" id="PTHR34848:SF1">
    <property type="entry name" value="BIFUNCTIONAL ADENOSYLCOBALAMIN BIOSYNTHESIS PROTEIN COBU"/>
    <property type="match status" value="1"/>
</dbReference>
<evidence type="ECO:0000313" key="18">
    <source>
        <dbReference type="EMBL" id="POM24172.1"/>
    </source>
</evidence>
<comment type="catalytic activity">
    <reaction evidence="1">
        <text>adenosylcob(III)inamide + ATP = adenosylcob(III)inamide phosphate + ADP + H(+)</text>
        <dbReference type="Rhea" id="RHEA:15769"/>
        <dbReference type="ChEBI" id="CHEBI:2480"/>
        <dbReference type="ChEBI" id="CHEBI:15378"/>
        <dbReference type="ChEBI" id="CHEBI:30616"/>
        <dbReference type="ChEBI" id="CHEBI:58502"/>
        <dbReference type="ChEBI" id="CHEBI:456216"/>
        <dbReference type="EC" id="2.7.1.156"/>
    </reaction>
</comment>
<keyword evidence="10" id="KW-0169">Cobalamin biosynthesis</keyword>
<comment type="caution">
    <text evidence="18">The sequence shown here is derived from an EMBL/GenBank/DDBJ whole genome shotgun (WGS) entry which is preliminary data.</text>
</comment>
<protein>
    <recommendedName>
        <fullName evidence="16">Adenosylcobinamide kinase</fullName>
        <ecNumber evidence="8">2.7.1.156</ecNumber>
        <ecNumber evidence="9">2.7.7.62</ecNumber>
    </recommendedName>
    <alternativeName>
        <fullName evidence="17">Adenosylcobinamide-phosphate guanylyltransferase</fullName>
    </alternativeName>
</protein>
<dbReference type="UniPathway" id="UPA00148">
    <property type="reaction ID" value="UER00236"/>
</dbReference>
<evidence type="ECO:0000256" key="11">
    <source>
        <dbReference type="ARBA" id="ARBA00022679"/>
    </source>
</evidence>
<dbReference type="EC" id="2.7.7.62" evidence="9"/>
<evidence type="ECO:0000256" key="12">
    <source>
        <dbReference type="ARBA" id="ARBA00022741"/>
    </source>
</evidence>
<evidence type="ECO:0000256" key="15">
    <source>
        <dbReference type="ARBA" id="ARBA00023134"/>
    </source>
</evidence>
<proteinExistence type="inferred from homology"/>
<comment type="function">
    <text evidence="4">Catalyzes ATP-dependent phosphorylation of adenosylcobinamide and addition of GMP to adenosylcobinamide phosphate.</text>
</comment>
<keyword evidence="14" id="KW-0067">ATP-binding</keyword>
<name>A0A2P4UGH5_9ACTN</name>
<sequence length="315" mass="32508">MRIEVLGDAAPGGWPAAGCRCASCAALRTVGEARAALNVLVDGVPLDGLPHRAVPGGFEADAPGGGVLLVAAGPGAVPEPSPGTVYGAVLLDLADRPEHLGLLRRAGAVTAATRVLAVHRDHRTRSPAELDRRLRHWLDPAPAPHRTLLLGGARSGKSAEAELRLAAEPDVTYVATGRTGAGDPEWAARIAAHRERRPSWWTTAETGDVAAVLRAARGAVLVDGLGSWLTGAIDAADAWDDPAPAAAPRIDDLVAAWRDTAARVIAVSDEVGLSVVPATASGRAFRDLLGTLNRRLADASEDVALVVAGRVLDLP</sequence>
<evidence type="ECO:0000313" key="19">
    <source>
        <dbReference type="Proteomes" id="UP000242367"/>
    </source>
</evidence>
<dbReference type="EMBL" id="MTBP01000002">
    <property type="protein sequence ID" value="POM24172.1"/>
    <property type="molecule type" value="Genomic_DNA"/>
</dbReference>
<keyword evidence="11 18" id="KW-0808">Transferase</keyword>
<dbReference type="AlphaFoldDB" id="A0A2P4UGH5"/>
<dbReference type="InterPro" id="IPR027417">
    <property type="entry name" value="P-loop_NTPase"/>
</dbReference>
<evidence type="ECO:0000256" key="5">
    <source>
        <dbReference type="ARBA" id="ARBA00004692"/>
    </source>
</evidence>
<evidence type="ECO:0000256" key="9">
    <source>
        <dbReference type="ARBA" id="ARBA00012523"/>
    </source>
</evidence>
<dbReference type="GO" id="GO:0043752">
    <property type="term" value="F:adenosylcobinamide kinase activity"/>
    <property type="evidence" value="ECO:0007669"/>
    <property type="project" value="UniProtKB-EC"/>
</dbReference>
<evidence type="ECO:0000256" key="16">
    <source>
        <dbReference type="ARBA" id="ARBA00029570"/>
    </source>
</evidence>
<dbReference type="Proteomes" id="UP000242367">
    <property type="component" value="Unassembled WGS sequence"/>
</dbReference>
<keyword evidence="12" id="KW-0547">Nucleotide-binding</keyword>
<evidence type="ECO:0000256" key="4">
    <source>
        <dbReference type="ARBA" id="ARBA00003889"/>
    </source>
</evidence>
<dbReference type="GO" id="GO:0008820">
    <property type="term" value="F:cobinamide phosphate guanylyltransferase activity"/>
    <property type="evidence" value="ECO:0007669"/>
    <property type="project" value="UniProtKB-EC"/>
</dbReference>
<organism evidence="18 19">
    <name type="scientific">Actinomadura rubteroloni</name>
    <dbReference type="NCBI Taxonomy" id="1926885"/>
    <lineage>
        <taxon>Bacteria</taxon>
        <taxon>Bacillati</taxon>
        <taxon>Actinomycetota</taxon>
        <taxon>Actinomycetes</taxon>
        <taxon>Streptosporangiales</taxon>
        <taxon>Thermomonosporaceae</taxon>
        <taxon>Actinomadura</taxon>
    </lineage>
</organism>
<reference evidence="18 19" key="1">
    <citation type="journal article" date="2017" name="Chemistry">
        <title>Isolation, Biosynthesis and Chemical Modifications of Rubterolones A-F: Rare Tropolone Alkaloids from Actinomadura sp. 5-2.</title>
        <authorList>
            <person name="Guo H."/>
            <person name="Benndorf R."/>
            <person name="Leichnitz D."/>
            <person name="Klassen J.L."/>
            <person name="Vollmers J."/>
            <person name="Gorls H."/>
            <person name="Steinacker M."/>
            <person name="Weigel C."/>
            <person name="Dahse H.M."/>
            <person name="Kaster A.K."/>
            <person name="de Beer Z.W."/>
            <person name="Poulsen M."/>
            <person name="Beemelmanns C."/>
        </authorList>
    </citation>
    <scope>NUCLEOTIDE SEQUENCE [LARGE SCALE GENOMIC DNA]</scope>
    <source>
        <strain evidence="18 19">5-2</strain>
    </source>
</reference>
<keyword evidence="19" id="KW-1185">Reference proteome</keyword>
<comment type="pathway">
    <text evidence="5">Cofactor biosynthesis; adenosylcobalamin biosynthesis; adenosylcobalamin from cob(II)yrinate a,c-diamide: step 6/7.</text>
</comment>
<comment type="catalytic activity">
    <reaction evidence="2">
        <text>adenosylcob(III)inamide phosphate + GTP + H(+) = adenosylcob(III)inamide-GDP + diphosphate</text>
        <dbReference type="Rhea" id="RHEA:22712"/>
        <dbReference type="ChEBI" id="CHEBI:15378"/>
        <dbReference type="ChEBI" id="CHEBI:33019"/>
        <dbReference type="ChEBI" id="CHEBI:37565"/>
        <dbReference type="ChEBI" id="CHEBI:58502"/>
        <dbReference type="ChEBI" id="CHEBI:60487"/>
        <dbReference type="EC" id="2.7.7.62"/>
    </reaction>
</comment>
<dbReference type="GO" id="GO:0005525">
    <property type="term" value="F:GTP binding"/>
    <property type="evidence" value="ECO:0007669"/>
    <property type="project" value="UniProtKB-KW"/>
</dbReference>
<dbReference type="RefSeq" id="WP_103563326.1">
    <property type="nucleotide sequence ID" value="NZ_MTBP01000002.1"/>
</dbReference>
<gene>
    <name evidence="18" type="primary">cobU</name>
    <name evidence="18" type="ORF">BTM25_27990</name>
</gene>
<keyword evidence="15" id="KW-0342">GTP-binding</keyword>
<accession>A0A2P4UGH5</accession>
<comment type="pathway">
    <text evidence="6">Cofactor biosynthesis; adenosylcobalamin biosynthesis; adenosylcobalamin from cob(II)yrinate a,c-diamide: step 5/7.</text>
</comment>
<evidence type="ECO:0000256" key="3">
    <source>
        <dbReference type="ARBA" id="ARBA00001522"/>
    </source>
</evidence>
<dbReference type="GO" id="GO:0005524">
    <property type="term" value="F:ATP binding"/>
    <property type="evidence" value="ECO:0007669"/>
    <property type="project" value="UniProtKB-KW"/>
</dbReference>
<dbReference type="Pfam" id="PF02283">
    <property type="entry name" value="CobU"/>
    <property type="match status" value="1"/>
</dbReference>
<comment type="catalytic activity">
    <reaction evidence="3">
        <text>adenosylcob(III)inamide + GTP = adenosylcob(III)inamide phosphate + GDP + H(+)</text>
        <dbReference type="Rhea" id="RHEA:15765"/>
        <dbReference type="ChEBI" id="CHEBI:2480"/>
        <dbReference type="ChEBI" id="CHEBI:15378"/>
        <dbReference type="ChEBI" id="CHEBI:37565"/>
        <dbReference type="ChEBI" id="CHEBI:58189"/>
        <dbReference type="ChEBI" id="CHEBI:58502"/>
        <dbReference type="EC" id="2.7.1.156"/>
    </reaction>
</comment>
<dbReference type="InterPro" id="IPR003203">
    <property type="entry name" value="CobU/CobP"/>
</dbReference>
<dbReference type="GO" id="GO:0009236">
    <property type="term" value="P:cobalamin biosynthetic process"/>
    <property type="evidence" value="ECO:0007669"/>
    <property type="project" value="UniProtKB-UniPathway"/>
</dbReference>